<keyword evidence="2" id="KW-1185">Reference proteome</keyword>
<dbReference type="PANTHER" id="PTHR47623">
    <property type="entry name" value="OS09G0287300 PROTEIN"/>
    <property type="match status" value="1"/>
</dbReference>
<gene>
    <name evidence="1" type="ORF">FHP25_01115</name>
</gene>
<dbReference type="EMBL" id="VDUZ01000001">
    <property type="protein sequence ID" value="TXL82327.1"/>
    <property type="molecule type" value="Genomic_DNA"/>
</dbReference>
<proteinExistence type="predicted"/>
<dbReference type="InterPro" id="IPR029033">
    <property type="entry name" value="His_PPase_superfam"/>
</dbReference>
<comment type="caution">
    <text evidence="1">The sequence shown here is derived from an EMBL/GenBank/DDBJ whole genome shotgun (WGS) entry which is preliminary data.</text>
</comment>
<evidence type="ECO:0000313" key="2">
    <source>
        <dbReference type="Proteomes" id="UP000321638"/>
    </source>
</evidence>
<reference evidence="1 2" key="1">
    <citation type="submission" date="2019-06" db="EMBL/GenBank/DDBJ databases">
        <title>New taxonomy in bacterial strain CC-CFT640, isolated from vineyard.</title>
        <authorList>
            <person name="Lin S.-Y."/>
            <person name="Tsai C.-F."/>
            <person name="Young C.-C."/>
        </authorList>
    </citation>
    <scope>NUCLEOTIDE SEQUENCE [LARGE SCALE GENOMIC DNA]</scope>
    <source>
        <strain evidence="1 2">CC-CFT640</strain>
    </source>
</reference>
<dbReference type="PANTHER" id="PTHR47623:SF1">
    <property type="entry name" value="OS09G0287300 PROTEIN"/>
    <property type="match status" value="1"/>
</dbReference>
<sequence>MKELVLMRHAKAVPHTVAQGDHGRPLNGRGHRAASLVALELRRRGLRPDLILCSPARRTRETLDHVLDAYPSPPPTRLEPELYLAEAERLVDRFRQLEADVGSALLIGHNEGLAEAAILLATAGEPTALASMRAKFPTGAVAWLRLPVDDWAEIGGRSRGELVAFIRPRDLGTEV</sequence>
<dbReference type="OrthoDB" id="9810154at2"/>
<protein>
    <submittedName>
        <fullName evidence="1">Histidine phosphatase family protein</fullName>
    </submittedName>
</protein>
<dbReference type="AlphaFoldDB" id="A0A5C8PVT7"/>
<accession>A0A5C8PVT7</accession>
<dbReference type="SMART" id="SM00855">
    <property type="entry name" value="PGAM"/>
    <property type="match status" value="1"/>
</dbReference>
<name>A0A5C8PVT7_9HYPH</name>
<dbReference type="CDD" id="cd07067">
    <property type="entry name" value="HP_PGM_like"/>
    <property type="match status" value="1"/>
</dbReference>
<dbReference type="Proteomes" id="UP000321638">
    <property type="component" value="Unassembled WGS sequence"/>
</dbReference>
<dbReference type="Pfam" id="PF00300">
    <property type="entry name" value="His_Phos_1"/>
    <property type="match status" value="1"/>
</dbReference>
<dbReference type="Gene3D" id="3.40.50.1240">
    <property type="entry name" value="Phosphoglycerate mutase-like"/>
    <property type="match status" value="1"/>
</dbReference>
<dbReference type="RefSeq" id="WP_147845033.1">
    <property type="nucleotide sequence ID" value="NZ_VDUZ01000001.1"/>
</dbReference>
<evidence type="ECO:0000313" key="1">
    <source>
        <dbReference type="EMBL" id="TXL82327.1"/>
    </source>
</evidence>
<dbReference type="SUPFAM" id="SSF53254">
    <property type="entry name" value="Phosphoglycerate mutase-like"/>
    <property type="match status" value="1"/>
</dbReference>
<dbReference type="InterPro" id="IPR013078">
    <property type="entry name" value="His_Pase_superF_clade-1"/>
</dbReference>
<organism evidence="1 2">
    <name type="scientific">Vineibacter terrae</name>
    <dbReference type="NCBI Taxonomy" id="2586908"/>
    <lineage>
        <taxon>Bacteria</taxon>
        <taxon>Pseudomonadati</taxon>
        <taxon>Pseudomonadota</taxon>
        <taxon>Alphaproteobacteria</taxon>
        <taxon>Hyphomicrobiales</taxon>
        <taxon>Vineibacter</taxon>
    </lineage>
</organism>